<organism evidence="1 2">
    <name type="scientific">Arachnia rubra</name>
    <dbReference type="NCBI Taxonomy" id="1547448"/>
    <lineage>
        <taxon>Bacteria</taxon>
        <taxon>Bacillati</taxon>
        <taxon>Actinomycetota</taxon>
        <taxon>Actinomycetes</taxon>
        <taxon>Propionibacteriales</taxon>
        <taxon>Propionibacteriaceae</taxon>
        <taxon>Arachnia</taxon>
    </lineage>
</organism>
<dbReference type="EMBL" id="CP072384">
    <property type="protein sequence ID" value="QUC07472.1"/>
    <property type="molecule type" value="Genomic_DNA"/>
</dbReference>
<dbReference type="InterPro" id="IPR011008">
    <property type="entry name" value="Dimeric_a/b-barrel"/>
</dbReference>
<accession>A0ABX7Y319</accession>
<dbReference type="PANTHER" id="PTHR34389">
    <property type="entry name" value="L-RHAMNOSE MUTAROTASE"/>
    <property type="match status" value="1"/>
</dbReference>
<dbReference type="Pfam" id="PF05336">
    <property type="entry name" value="rhaM"/>
    <property type="match status" value="1"/>
</dbReference>
<protein>
    <submittedName>
        <fullName evidence="1">L-rhamnose mutarotase</fullName>
    </submittedName>
</protein>
<dbReference type="SUPFAM" id="SSF54909">
    <property type="entry name" value="Dimeric alpha+beta barrel"/>
    <property type="match status" value="1"/>
</dbReference>
<dbReference type="RefSeq" id="WP_212321965.1">
    <property type="nucleotide sequence ID" value="NZ_AP024463.1"/>
</dbReference>
<name>A0ABX7Y319_9ACTN</name>
<dbReference type="PANTHER" id="PTHR34389:SF2">
    <property type="entry name" value="L-RHAMNOSE MUTAROTASE"/>
    <property type="match status" value="1"/>
</dbReference>
<evidence type="ECO:0000313" key="1">
    <source>
        <dbReference type="EMBL" id="QUC07472.1"/>
    </source>
</evidence>
<evidence type="ECO:0000313" key="2">
    <source>
        <dbReference type="Proteomes" id="UP000678513"/>
    </source>
</evidence>
<dbReference type="Proteomes" id="UP000678513">
    <property type="component" value="Chromosome"/>
</dbReference>
<sequence length="115" mass="12956">MRRYCFTLQVRPDKVAAYAKHHEAVWPQMLAALRDAGWHNYSIFLRPDGLLIGYVESDDLAAAQSAMSETEVNARWQATTKPFFEGLDGNPDEGLKLVPMVFNLEDQLRASGQSL</sequence>
<dbReference type="Gene3D" id="3.30.70.100">
    <property type="match status" value="1"/>
</dbReference>
<proteinExistence type="predicted"/>
<reference evidence="1 2" key="1">
    <citation type="submission" date="2021-03" db="EMBL/GenBank/DDBJ databases">
        <title>Human Oral Microbial Genomes.</title>
        <authorList>
            <person name="Johnston C.D."/>
            <person name="Chen T."/>
            <person name="Dewhirst F.E."/>
        </authorList>
    </citation>
    <scope>NUCLEOTIDE SEQUENCE [LARGE SCALE GENOMIC DNA]</scope>
    <source>
        <strain evidence="1 2">DSMZ 100122</strain>
    </source>
</reference>
<dbReference type="InterPro" id="IPR008000">
    <property type="entry name" value="Rham/fucose_mutarotase"/>
</dbReference>
<keyword evidence="2" id="KW-1185">Reference proteome</keyword>
<gene>
    <name evidence="1" type="ORF">J5A65_11095</name>
</gene>